<sequence length="86" mass="9483">MSPDRGTSHPPDRGVDIPPKFPLIGNHSGDVPFPDNWQALTPEDGKSHRQFFTLAEGENHMAHELLFCETEGAYTAPAFHADTVID</sequence>
<gene>
    <name evidence="2" type="ORF">LAUMK4_04532</name>
</gene>
<evidence type="ECO:0000313" key="2">
    <source>
        <dbReference type="EMBL" id="VAZ99287.1"/>
    </source>
</evidence>
<name>A0ABY6RNX2_9MYCO</name>
<accession>A0ABY6RNX2</accession>
<dbReference type="Proteomes" id="UP000271464">
    <property type="component" value="Unassembled WGS sequence"/>
</dbReference>
<protein>
    <submittedName>
        <fullName evidence="2">Uncharacterized protein</fullName>
    </submittedName>
</protein>
<evidence type="ECO:0000256" key="1">
    <source>
        <dbReference type="SAM" id="MobiDB-lite"/>
    </source>
</evidence>
<proteinExistence type="predicted"/>
<comment type="caution">
    <text evidence="2">The sequence shown here is derived from an EMBL/GenBank/DDBJ whole genome shotgun (WGS) entry which is preliminary data.</text>
</comment>
<organism evidence="2 3">
    <name type="scientific">Mycobacterium persicum</name>
    <dbReference type="NCBI Taxonomy" id="1487726"/>
    <lineage>
        <taxon>Bacteria</taxon>
        <taxon>Bacillati</taxon>
        <taxon>Actinomycetota</taxon>
        <taxon>Actinomycetes</taxon>
        <taxon>Mycobacteriales</taxon>
        <taxon>Mycobacteriaceae</taxon>
        <taxon>Mycobacterium</taxon>
    </lineage>
</organism>
<evidence type="ECO:0000313" key="3">
    <source>
        <dbReference type="Proteomes" id="UP000271464"/>
    </source>
</evidence>
<feature type="compositionally biased region" description="Basic and acidic residues" evidence="1">
    <location>
        <begin position="1"/>
        <end position="15"/>
    </location>
</feature>
<feature type="region of interest" description="Disordered" evidence="1">
    <location>
        <begin position="1"/>
        <end position="28"/>
    </location>
</feature>
<dbReference type="EMBL" id="UPHM01000121">
    <property type="protein sequence ID" value="VAZ99287.1"/>
    <property type="molecule type" value="Genomic_DNA"/>
</dbReference>
<keyword evidence="3" id="KW-1185">Reference proteome</keyword>
<reference evidence="2 3" key="1">
    <citation type="submission" date="2018-09" db="EMBL/GenBank/DDBJ databases">
        <authorList>
            <person name="Tagini F."/>
        </authorList>
    </citation>
    <scope>NUCLEOTIDE SEQUENCE [LARGE SCALE GENOMIC DNA]</scope>
    <source>
        <strain evidence="2 3">MK4</strain>
    </source>
</reference>